<keyword evidence="2" id="KW-0812">Transmembrane</keyword>
<feature type="region of interest" description="Disordered" evidence="1">
    <location>
        <begin position="1"/>
        <end position="184"/>
    </location>
</feature>
<dbReference type="EMBL" id="CP063407">
    <property type="protein sequence ID" value="QSZ32903.1"/>
    <property type="molecule type" value="Genomic_DNA"/>
</dbReference>
<organism evidence="3 4">
    <name type="scientific">Monilinia vaccinii-corymbosi</name>
    <dbReference type="NCBI Taxonomy" id="61207"/>
    <lineage>
        <taxon>Eukaryota</taxon>
        <taxon>Fungi</taxon>
        <taxon>Dikarya</taxon>
        <taxon>Ascomycota</taxon>
        <taxon>Pezizomycotina</taxon>
        <taxon>Leotiomycetes</taxon>
        <taxon>Helotiales</taxon>
        <taxon>Sclerotiniaceae</taxon>
        <taxon>Monilinia</taxon>
    </lineage>
</organism>
<accession>A0A8A3PCU9</accession>
<reference evidence="3" key="1">
    <citation type="submission" date="2020-10" db="EMBL/GenBank/DDBJ databases">
        <title>Genome Sequence of Monilinia vaccinii-corymbosi Sheds Light on Mummy Berry Disease Infection of Blueberry and Mating Type.</title>
        <authorList>
            <person name="Yow A.G."/>
            <person name="Zhang Y."/>
            <person name="Bansal K."/>
            <person name="Eacker S.M."/>
            <person name="Sullivan S."/>
            <person name="Liachko I."/>
            <person name="Cubeta M.A."/>
            <person name="Rollins J.A."/>
            <person name="Ashrafi H."/>
        </authorList>
    </citation>
    <scope>NUCLEOTIDE SEQUENCE</scope>
    <source>
        <strain evidence="3">RL-1</strain>
    </source>
</reference>
<dbReference type="AlphaFoldDB" id="A0A8A3PCU9"/>
<keyword evidence="2" id="KW-0472">Membrane</keyword>
<feature type="transmembrane region" description="Helical" evidence="2">
    <location>
        <begin position="205"/>
        <end position="224"/>
    </location>
</feature>
<protein>
    <submittedName>
        <fullName evidence="3">Uncharacterized protein</fullName>
    </submittedName>
</protein>
<feature type="compositionally biased region" description="Acidic residues" evidence="1">
    <location>
        <begin position="65"/>
        <end position="74"/>
    </location>
</feature>
<proteinExistence type="predicted"/>
<keyword evidence="2" id="KW-1133">Transmembrane helix</keyword>
<evidence type="ECO:0000313" key="4">
    <source>
        <dbReference type="Proteomes" id="UP000672032"/>
    </source>
</evidence>
<feature type="compositionally biased region" description="Low complexity" evidence="1">
    <location>
        <begin position="118"/>
        <end position="133"/>
    </location>
</feature>
<dbReference type="Proteomes" id="UP000672032">
    <property type="component" value="Chromosome 3"/>
</dbReference>
<evidence type="ECO:0000313" key="3">
    <source>
        <dbReference type="EMBL" id="QSZ32903.1"/>
    </source>
</evidence>
<evidence type="ECO:0000256" key="1">
    <source>
        <dbReference type="SAM" id="MobiDB-lite"/>
    </source>
</evidence>
<name>A0A8A3PCU9_9HELO</name>
<sequence length="520" mass="57124">MASRRSLQFPLNYRGPLTDADVDPTRSELEYTPSPLREGQSLADELGVLAAEFESESESEKEKENEDEDEDESENERAARLEVDQAMARHDKFMRDNGVRDDLAGKAETPPREDADFSQRSQRVSHSSSRLLQTPPRLKQATLSQPASRRGIKPPASLDPQSLGERRSHVSSRRKTDRPRTIIVKPPPLSPGIIDTISREHGWSWLWFLVGTLIFIVVAIASGGDQPSAGRKPEVLEITKALEDVVSIMLDDDWSLRRLADSPFNSAALPFEELRKKVLQGEGGKGGEEREENFYQTISSTINTFIAKNRELDHAWRSFLEQQIEATAELSGILAGHAQNAGSTRGQTNWINAAHAIARENYSHLPHRIHKEGNLILCQLLPAGEGAPPSCPPGPTLLDASKALRKALNMQPFSTVEISGPIFSAYDATTADVARITKSIMGKWLTAMTKIEKAQGQFDEGDHGIGRPAEVAAELDDIAQTLDAALKGPLVARPAAPKFPAAIRRLAEARVGVQELGLWG</sequence>
<feature type="compositionally biased region" description="Basic and acidic residues" evidence="1">
    <location>
        <begin position="75"/>
        <end position="117"/>
    </location>
</feature>
<keyword evidence="4" id="KW-1185">Reference proteome</keyword>
<gene>
    <name evidence="3" type="ORF">DSL72_002484</name>
</gene>
<evidence type="ECO:0000256" key="2">
    <source>
        <dbReference type="SAM" id="Phobius"/>
    </source>
</evidence>
<dbReference type="OrthoDB" id="3546285at2759"/>